<dbReference type="InterPro" id="IPR027417">
    <property type="entry name" value="P-loop_NTPase"/>
</dbReference>
<dbReference type="EMBL" id="CP034550">
    <property type="protein sequence ID" value="QFZ19548.1"/>
    <property type="molecule type" value="Genomic_DNA"/>
</dbReference>
<dbReference type="AlphaFoldDB" id="A0A5Q0H008"/>
<dbReference type="KEGG" id="ssyi:EKG83_20805"/>
<evidence type="ECO:0000256" key="2">
    <source>
        <dbReference type="ARBA" id="ARBA00022679"/>
    </source>
</evidence>
<name>A0A5Q0H008_SACSY</name>
<dbReference type="RefSeq" id="WP_033431758.1">
    <property type="nucleotide sequence ID" value="NZ_CP034550.1"/>
</dbReference>
<dbReference type="GO" id="GO:0008146">
    <property type="term" value="F:sulfotransferase activity"/>
    <property type="evidence" value="ECO:0007669"/>
    <property type="project" value="InterPro"/>
</dbReference>
<protein>
    <recommendedName>
        <fullName evidence="3">Sulfotransferase domain-containing protein</fullName>
    </recommendedName>
</protein>
<comment type="similarity">
    <text evidence="1">Belongs to the sulfotransferase 1 family.</text>
</comment>
<dbReference type="OrthoDB" id="4127714at2"/>
<keyword evidence="2" id="KW-0808">Transferase</keyword>
<keyword evidence="5" id="KW-1185">Reference proteome</keyword>
<reference evidence="5" key="1">
    <citation type="journal article" date="2021" name="Curr. Microbiol.">
        <title>Complete genome of nocamycin-producing strain Saccharothrix syringae NRRL B-16468 reveals the biosynthetic potential for secondary metabolites.</title>
        <authorList>
            <person name="Mo X."/>
            <person name="Yang S."/>
        </authorList>
    </citation>
    <scope>NUCLEOTIDE SEQUENCE [LARGE SCALE GENOMIC DNA]</scope>
    <source>
        <strain evidence="5">ATCC 51364 / DSM 43886 / JCM 6844 / KCTC 9398 / NBRC 14523 / NRRL B-16468 / INA 2240</strain>
    </source>
</reference>
<gene>
    <name evidence="4" type="ORF">EKG83_20805</name>
</gene>
<evidence type="ECO:0000313" key="5">
    <source>
        <dbReference type="Proteomes" id="UP000325787"/>
    </source>
</evidence>
<evidence type="ECO:0000313" key="4">
    <source>
        <dbReference type="EMBL" id="QFZ19548.1"/>
    </source>
</evidence>
<organism evidence="4 5">
    <name type="scientific">Saccharothrix syringae</name>
    <name type="common">Nocardiopsis syringae</name>
    <dbReference type="NCBI Taxonomy" id="103733"/>
    <lineage>
        <taxon>Bacteria</taxon>
        <taxon>Bacillati</taxon>
        <taxon>Actinomycetota</taxon>
        <taxon>Actinomycetes</taxon>
        <taxon>Pseudonocardiales</taxon>
        <taxon>Pseudonocardiaceae</taxon>
        <taxon>Saccharothrix</taxon>
    </lineage>
</organism>
<feature type="domain" description="Sulfotransferase" evidence="3">
    <location>
        <begin position="97"/>
        <end position="270"/>
    </location>
</feature>
<dbReference type="SUPFAM" id="SSF52540">
    <property type="entry name" value="P-loop containing nucleoside triphosphate hydrolases"/>
    <property type="match status" value="1"/>
</dbReference>
<dbReference type="Gene3D" id="3.40.50.300">
    <property type="entry name" value="P-loop containing nucleotide triphosphate hydrolases"/>
    <property type="match status" value="1"/>
</dbReference>
<dbReference type="PANTHER" id="PTHR11783">
    <property type="entry name" value="SULFOTRANSFERASE SULT"/>
    <property type="match status" value="1"/>
</dbReference>
<evidence type="ECO:0000259" key="3">
    <source>
        <dbReference type="Pfam" id="PF00685"/>
    </source>
</evidence>
<sequence>MAQFRPRRTGRFASMGFDLHYRNLAWVGPRDVVMPNVAGAGSSLVGNLLLELGLGYVDLNRDVFLPDGSLLPPADPVSRRIRTARRPEDAARGGRGEPRFMKTHLPVEEFEGCEFGQVWLIVRDPRDAIYSWHRYHRNFGELEWEKVPEEFEEFLRRPFFLGPPPVDNWWTYYRDWLRYTDDRGIPVEVIRFEDMKSDPVGRTTGLLRAASCPLPEEEVVRACRDSSYEAMRAREEAAVGADGTAGGAGVRVMRRGQVGEWRTWMTPRLRPYFAGAELRAVAARLGYHLDEPAGEPAGEPPDGAGR</sequence>
<dbReference type="InterPro" id="IPR000863">
    <property type="entry name" value="Sulfotransferase_dom"/>
</dbReference>
<dbReference type="Proteomes" id="UP000325787">
    <property type="component" value="Chromosome"/>
</dbReference>
<accession>A0A5Q0H008</accession>
<evidence type="ECO:0000256" key="1">
    <source>
        <dbReference type="ARBA" id="ARBA00005771"/>
    </source>
</evidence>
<dbReference type="Pfam" id="PF00685">
    <property type="entry name" value="Sulfotransfer_1"/>
    <property type="match status" value="1"/>
</dbReference>
<proteinExistence type="inferred from homology"/>